<dbReference type="Pfam" id="PF24271">
    <property type="entry name" value="HVO_2833_C"/>
    <property type="match status" value="1"/>
</dbReference>
<dbReference type="InterPro" id="IPR056528">
    <property type="entry name" value="HVO_2833_C"/>
</dbReference>
<dbReference type="InterPro" id="IPR036388">
    <property type="entry name" value="WH-like_DNA-bd_sf"/>
</dbReference>
<dbReference type="InterPro" id="IPR036390">
    <property type="entry name" value="WH_DNA-bd_sf"/>
</dbReference>
<dbReference type="EMBL" id="WUUS01000014">
    <property type="protein sequence ID" value="MXR43213.1"/>
    <property type="molecule type" value="Genomic_DNA"/>
</dbReference>
<comment type="caution">
    <text evidence="2">The sequence shown here is derived from an EMBL/GenBank/DDBJ whole genome shotgun (WGS) entry which is preliminary data.</text>
</comment>
<dbReference type="Gene3D" id="1.10.10.10">
    <property type="entry name" value="Winged helix-like DNA-binding domain superfamily/Winged helix DNA-binding domain"/>
    <property type="match status" value="1"/>
</dbReference>
<evidence type="ECO:0000313" key="3">
    <source>
        <dbReference type="Proteomes" id="UP000437065"/>
    </source>
</evidence>
<sequence>MLSKGGLAIVDALITGREATPEELATDTEYTRNHIYHLLDELIDAALLRETRRHHNQRVVQITEHPVIEQYRMLTAEFSHVDWSELLTPATMRVCWYLNEPRRITSIADRLGISRQSVHKALSPLKNRAMLSPAGPEYALSDSIQPLLEFIQAVVVHDHQNRARNLAPSTTVEWCDPDRALIRVQERQDTESLYAAEEWEVTGLGRFEQFGLQFFLAGEPAFWYAPEETLTPAEIVCHTLVLDSGSRRVSYSLLLIEAEAIAQQELIDVATWYGLADTISDMYRYLAGEDEPAAEDGVHLPRRTEYEALKEQYRVA</sequence>
<dbReference type="RefSeq" id="WP_321168195.1">
    <property type="nucleotide sequence ID" value="NZ_WUUS01000014.1"/>
</dbReference>
<dbReference type="AlphaFoldDB" id="A0A6B0T343"/>
<dbReference type="SUPFAM" id="SSF46785">
    <property type="entry name" value="Winged helix' DNA-binding domain"/>
    <property type="match status" value="1"/>
</dbReference>
<feature type="domain" description="HVO-2833 C-terminal" evidence="1">
    <location>
        <begin position="196"/>
        <end position="315"/>
    </location>
</feature>
<dbReference type="Proteomes" id="UP000437065">
    <property type="component" value="Unassembled WGS sequence"/>
</dbReference>
<accession>A0A6B0T343</accession>
<evidence type="ECO:0000313" key="2">
    <source>
        <dbReference type="EMBL" id="MXR43213.1"/>
    </source>
</evidence>
<keyword evidence="3" id="KW-1185">Reference proteome</keyword>
<gene>
    <name evidence="2" type="ORF">GRX01_17975</name>
</gene>
<proteinExistence type="predicted"/>
<reference evidence="2 3" key="1">
    <citation type="submission" date="2019-12" db="EMBL/GenBank/DDBJ databases">
        <title>Isolation and characterization of three novel carbon monoxide-oxidizing members of Halobacteria from salione crusts and soils.</title>
        <authorList>
            <person name="Myers M.R."/>
            <person name="King G.M."/>
        </authorList>
    </citation>
    <scope>NUCLEOTIDE SEQUENCE [LARGE SCALE GENOMIC DNA]</scope>
    <source>
        <strain evidence="2 3">WSA2</strain>
    </source>
</reference>
<protein>
    <submittedName>
        <fullName evidence="2">MarR family transcriptional regulator</fullName>
    </submittedName>
</protein>
<evidence type="ECO:0000259" key="1">
    <source>
        <dbReference type="Pfam" id="PF24271"/>
    </source>
</evidence>
<organism evidence="2 3">
    <name type="scientific">Halobaculum saliterrae</name>
    <dbReference type="NCBI Taxonomy" id="2073113"/>
    <lineage>
        <taxon>Archaea</taxon>
        <taxon>Methanobacteriati</taxon>
        <taxon>Methanobacteriota</taxon>
        <taxon>Stenosarchaea group</taxon>
        <taxon>Halobacteria</taxon>
        <taxon>Halobacteriales</taxon>
        <taxon>Haloferacaceae</taxon>
        <taxon>Halobaculum</taxon>
    </lineage>
</organism>
<name>A0A6B0T343_9EURY</name>